<dbReference type="InterPro" id="IPR006665">
    <property type="entry name" value="OmpA-like"/>
</dbReference>
<proteinExistence type="predicted"/>
<dbReference type="InterPro" id="IPR027417">
    <property type="entry name" value="P-loop_NTPase"/>
</dbReference>
<dbReference type="EMBL" id="AP024488">
    <property type="protein sequence ID" value="BCS97079.1"/>
    <property type="molecule type" value="Genomic_DNA"/>
</dbReference>
<reference evidence="3 4" key="1">
    <citation type="submission" date="2021-02" db="EMBL/GenBank/DDBJ databases">
        <title>Complete genome of Desulfoluna sp. strain ASN36.</title>
        <authorList>
            <person name="Takahashi A."/>
            <person name="Kojima H."/>
            <person name="Fukui M."/>
        </authorList>
    </citation>
    <scope>NUCLEOTIDE SEQUENCE [LARGE SCALE GENOMIC DNA]</scope>
    <source>
        <strain evidence="3 4">ASN36</strain>
    </source>
</reference>
<accession>A0ABM7PHL7</accession>
<dbReference type="Pfam" id="PF00691">
    <property type="entry name" value="OmpA"/>
    <property type="match status" value="1"/>
</dbReference>
<dbReference type="CDD" id="cd00009">
    <property type="entry name" value="AAA"/>
    <property type="match status" value="1"/>
</dbReference>
<keyword evidence="4" id="KW-1185">Reference proteome</keyword>
<dbReference type="Pfam" id="PF13401">
    <property type="entry name" value="AAA_22"/>
    <property type="match status" value="1"/>
</dbReference>
<keyword evidence="1" id="KW-0472">Membrane</keyword>
<dbReference type="PANTHER" id="PTHR35894:SF1">
    <property type="entry name" value="PHOSPHORIBULOKINASE _ URIDINE KINASE FAMILY"/>
    <property type="match status" value="1"/>
</dbReference>
<gene>
    <name evidence="3" type="ORF">DSLASN_27110</name>
</gene>
<evidence type="ECO:0000256" key="1">
    <source>
        <dbReference type="PROSITE-ProRule" id="PRU00473"/>
    </source>
</evidence>
<feature type="domain" description="OmpA-like" evidence="2">
    <location>
        <begin position="357"/>
        <end position="472"/>
    </location>
</feature>
<dbReference type="PANTHER" id="PTHR35894">
    <property type="entry name" value="GENERAL SECRETION PATHWAY PROTEIN A-RELATED"/>
    <property type="match status" value="1"/>
</dbReference>
<dbReference type="Proteomes" id="UP001320148">
    <property type="component" value="Chromosome"/>
</dbReference>
<evidence type="ECO:0000259" key="2">
    <source>
        <dbReference type="PROSITE" id="PS51123"/>
    </source>
</evidence>
<organism evidence="3 4">
    <name type="scientific">Desulfoluna limicola</name>
    <dbReference type="NCBI Taxonomy" id="2810562"/>
    <lineage>
        <taxon>Bacteria</taxon>
        <taxon>Pseudomonadati</taxon>
        <taxon>Thermodesulfobacteriota</taxon>
        <taxon>Desulfobacteria</taxon>
        <taxon>Desulfobacterales</taxon>
        <taxon>Desulfolunaceae</taxon>
        <taxon>Desulfoluna</taxon>
    </lineage>
</organism>
<dbReference type="InterPro" id="IPR036737">
    <property type="entry name" value="OmpA-like_sf"/>
</dbReference>
<evidence type="ECO:0000313" key="3">
    <source>
        <dbReference type="EMBL" id="BCS97079.1"/>
    </source>
</evidence>
<evidence type="ECO:0000313" key="4">
    <source>
        <dbReference type="Proteomes" id="UP001320148"/>
    </source>
</evidence>
<dbReference type="SUPFAM" id="SSF52540">
    <property type="entry name" value="P-loop containing nucleoside triphosphate hydrolases"/>
    <property type="match status" value="1"/>
</dbReference>
<dbReference type="InterPro" id="IPR003593">
    <property type="entry name" value="AAA+_ATPase"/>
</dbReference>
<dbReference type="SUPFAM" id="SSF103088">
    <property type="entry name" value="OmpA-like"/>
    <property type="match status" value="1"/>
</dbReference>
<dbReference type="Gene3D" id="3.40.50.300">
    <property type="entry name" value="P-loop containing nucleotide triphosphate hydrolases"/>
    <property type="match status" value="1"/>
</dbReference>
<dbReference type="RefSeq" id="WP_236888507.1">
    <property type="nucleotide sequence ID" value="NZ_AP024488.1"/>
</dbReference>
<dbReference type="InterPro" id="IPR052026">
    <property type="entry name" value="ExeA_AAA_ATPase_DNA-bind"/>
</dbReference>
<protein>
    <recommendedName>
        <fullName evidence="2">OmpA-like domain-containing protein</fullName>
    </recommendedName>
</protein>
<dbReference type="Gene3D" id="3.30.1330.60">
    <property type="entry name" value="OmpA-like domain"/>
    <property type="match status" value="1"/>
</dbReference>
<sequence>MYLKHYGLAVKPFEITTSPEFVWFGEKHREAYALLRYGVVENKGPLLLTGDVGVGKTTLINALVGELSNSVIHMIISDPGVSVMDFYGYLAQGFGLDTRFLTKVEFLSGFRGFLQESYKKGKKVLLIIDEAQRMDQGLLEDVRLLSNIENDGIKLINVFFVGQTEFLETLSHKRTRALRQRIAASHTIEPLVLNETYRYIAARLKKAGAQTNFFTKAAIEEIHLYSGGAPRMINALCDMAMMVGYSKGVKRLEKQTIRDGARKLPGIVRPVKKSTGIMDGPRQAAPQKRLVTCSTPEDSEKKQAKRSSGLSVLMAGTCGALFVAVALALVQRGGVGTISSYVKGWGADVAHRLESNGQVGGLEYPVSLLFLYDSGMMDPRSVPLIQAVASSLKQDRDALVVIKGYAHGTPKGNDPMALSLAKAEFVKRRLTAAGIAKDRIRVFGMGGARDGAPVPSPQGDKTGVTVEVDLVN</sequence>
<dbReference type="InterPro" id="IPR049945">
    <property type="entry name" value="AAA_22"/>
</dbReference>
<name>A0ABM7PHL7_9BACT</name>
<dbReference type="SMART" id="SM00382">
    <property type="entry name" value="AAA"/>
    <property type="match status" value="1"/>
</dbReference>
<dbReference type="PROSITE" id="PS51123">
    <property type="entry name" value="OMPA_2"/>
    <property type="match status" value="1"/>
</dbReference>